<feature type="region of interest" description="Disordered" evidence="1">
    <location>
        <begin position="272"/>
        <end position="291"/>
    </location>
</feature>
<proteinExistence type="predicted"/>
<reference evidence="2 3" key="1">
    <citation type="journal article" date="2013" name="BMC Genomics">
        <title>Reconstruction of the lipid metabolism for the microalga Monoraphidium neglectum from its genome sequence reveals characteristics suitable for biofuel production.</title>
        <authorList>
            <person name="Bogen C."/>
            <person name="Al-Dilaimi A."/>
            <person name="Albersmeier A."/>
            <person name="Wichmann J."/>
            <person name="Grundmann M."/>
            <person name="Rupp O."/>
            <person name="Lauersen K.J."/>
            <person name="Blifernez-Klassen O."/>
            <person name="Kalinowski J."/>
            <person name="Goesmann A."/>
            <person name="Mussgnug J.H."/>
            <person name="Kruse O."/>
        </authorList>
    </citation>
    <scope>NUCLEOTIDE SEQUENCE [LARGE SCALE GENOMIC DNA]</scope>
    <source>
        <strain evidence="2 3">SAG 48.87</strain>
    </source>
</reference>
<dbReference type="RefSeq" id="XP_013903706.1">
    <property type="nucleotide sequence ID" value="XM_014048252.1"/>
</dbReference>
<dbReference type="AlphaFoldDB" id="A0A0D2MW43"/>
<accession>A0A0D2MW43</accession>
<keyword evidence="3" id="KW-1185">Reference proteome</keyword>
<feature type="compositionally biased region" description="Acidic residues" evidence="1">
    <location>
        <begin position="279"/>
        <end position="289"/>
    </location>
</feature>
<dbReference type="KEGG" id="mng:MNEG_3274"/>
<dbReference type="EMBL" id="KK100623">
    <property type="protein sequence ID" value="KIZ04687.1"/>
    <property type="molecule type" value="Genomic_DNA"/>
</dbReference>
<evidence type="ECO:0000256" key="1">
    <source>
        <dbReference type="SAM" id="MobiDB-lite"/>
    </source>
</evidence>
<evidence type="ECO:0000313" key="3">
    <source>
        <dbReference type="Proteomes" id="UP000054498"/>
    </source>
</evidence>
<dbReference type="GeneID" id="25736152"/>
<dbReference type="InterPro" id="IPR016024">
    <property type="entry name" value="ARM-type_fold"/>
</dbReference>
<organism evidence="2 3">
    <name type="scientific">Monoraphidium neglectum</name>
    <dbReference type="NCBI Taxonomy" id="145388"/>
    <lineage>
        <taxon>Eukaryota</taxon>
        <taxon>Viridiplantae</taxon>
        <taxon>Chlorophyta</taxon>
        <taxon>core chlorophytes</taxon>
        <taxon>Chlorophyceae</taxon>
        <taxon>CS clade</taxon>
        <taxon>Sphaeropleales</taxon>
        <taxon>Selenastraceae</taxon>
        <taxon>Monoraphidium</taxon>
    </lineage>
</organism>
<protein>
    <submittedName>
        <fullName evidence="2">Uncharacterized protein</fullName>
    </submittedName>
</protein>
<dbReference type="Proteomes" id="UP000054498">
    <property type="component" value="Unassembled WGS sequence"/>
</dbReference>
<evidence type="ECO:0000313" key="2">
    <source>
        <dbReference type="EMBL" id="KIZ04687.1"/>
    </source>
</evidence>
<gene>
    <name evidence="2" type="ORF">MNEG_3274</name>
</gene>
<dbReference type="OrthoDB" id="557717at2759"/>
<sequence>MAAVDEVLAALEQAPQGDEDAKIEALKGLTALIDPADESYEVQRSAAGRVLHVLMQLLEDDSQAVVVEAANSLAALSDHAGVVKDRLEAGHFAATAEKVALNPVQEEVGELEGIFGVLVNLRFSESEPVAVAGTEALAALTSLNRANTITLLHEVVHRLGQGEARALGALDDLVVGIDIRDDVAVLLDQALSPALGFLRTGSPADKAAAAALLGNIAEGRRGAATYLVAEGALPLAAELLDDRKLLSPAKAALGVSGKQLVEPLLDLVEQSEGHAQAEAEGEGEEEPEGDINVVENGDSALLLLRALAAQDPDVTQALKGEGGLLTTRSCAIM</sequence>
<dbReference type="InterPro" id="IPR011989">
    <property type="entry name" value="ARM-like"/>
</dbReference>
<dbReference type="Gene3D" id="1.25.10.10">
    <property type="entry name" value="Leucine-rich Repeat Variant"/>
    <property type="match status" value="1"/>
</dbReference>
<dbReference type="SUPFAM" id="SSF48371">
    <property type="entry name" value="ARM repeat"/>
    <property type="match status" value="1"/>
</dbReference>
<name>A0A0D2MW43_9CHLO</name>